<dbReference type="InterPro" id="IPR045093">
    <property type="entry name" value="Cullin"/>
</dbReference>
<evidence type="ECO:0000313" key="3">
    <source>
        <dbReference type="EMBL" id="OWK00835.1"/>
    </source>
</evidence>
<dbReference type="OrthoDB" id="27073at2759"/>
<dbReference type="AlphaFoldDB" id="A0A212C4C9"/>
<dbReference type="GO" id="GO:0006511">
    <property type="term" value="P:ubiquitin-dependent protein catabolic process"/>
    <property type="evidence" value="ECO:0007669"/>
    <property type="project" value="InterPro"/>
</dbReference>
<dbReference type="Pfam" id="PF00888">
    <property type="entry name" value="Cullin"/>
    <property type="match status" value="1"/>
</dbReference>
<dbReference type="Gene3D" id="1.20.1310.10">
    <property type="entry name" value="Cullin Repeats"/>
    <property type="match status" value="1"/>
</dbReference>
<organism evidence="3 4">
    <name type="scientific">Cervus elaphus hippelaphus</name>
    <name type="common">European red deer</name>
    <dbReference type="NCBI Taxonomy" id="46360"/>
    <lineage>
        <taxon>Eukaryota</taxon>
        <taxon>Metazoa</taxon>
        <taxon>Chordata</taxon>
        <taxon>Craniata</taxon>
        <taxon>Vertebrata</taxon>
        <taxon>Euteleostomi</taxon>
        <taxon>Mammalia</taxon>
        <taxon>Eutheria</taxon>
        <taxon>Laurasiatheria</taxon>
        <taxon>Artiodactyla</taxon>
        <taxon>Ruminantia</taxon>
        <taxon>Pecora</taxon>
        <taxon>Cervidae</taxon>
        <taxon>Cervinae</taxon>
        <taxon>Cervus</taxon>
    </lineage>
</organism>
<dbReference type="SUPFAM" id="SSF74788">
    <property type="entry name" value="Cullin repeat-like"/>
    <property type="match status" value="1"/>
</dbReference>
<dbReference type="EMBL" id="MKHE01000030">
    <property type="protein sequence ID" value="OWK00835.1"/>
    <property type="molecule type" value="Genomic_DNA"/>
</dbReference>
<comment type="caution">
    <text evidence="3">The sequence shown here is derived from an EMBL/GenBank/DDBJ whole genome shotgun (WGS) entry which is preliminary data.</text>
</comment>
<dbReference type="GO" id="GO:0031625">
    <property type="term" value="F:ubiquitin protein ligase binding"/>
    <property type="evidence" value="ECO:0007669"/>
    <property type="project" value="InterPro"/>
</dbReference>
<proteinExistence type="inferred from homology"/>
<sequence length="102" mass="11372">MARLPPESSGSELRTGTLALWSQYLDHVSKRLEEEADRVITYLDHSTQKPLIACVEKQLLGEHLTAILQKGRPPTLRVCSDRLSRTQGESWCGAVAAWGRSL</sequence>
<gene>
    <name evidence="3" type="ORF">Celaphus_00016846</name>
</gene>
<reference evidence="3 4" key="1">
    <citation type="journal article" date="2018" name="Mol. Genet. Genomics">
        <title>The red deer Cervus elaphus genome CerEla1.0: sequencing, annotating, genes, and chromosomes.</title>
        <authorList>
            <person name="Bana N.A."/>
            <person name="Nyiri A."/>
            <person name="Nagy J."/>
            <person name="Frank K."/>
            <person name="Nagy T."/>
            <person name="Steger V."/>
            <person name="Schiller M."/>
            <person name="Lakatos P."/>
            <person name="Sugar L."/>
            <person name="Horn P."/>
            <person name="Barta E."/>
            <person name="Orosz L."/>
        </authorList>
    </citation>
    <scope>NUCLEOTIDE SEQUENCE [LARGE SCALE GENOMIC DNA]</scope>
    <source>
        <strain evidence="3">Hungarian</strain>
    </source>
</reference>
<comment type="similarity">
    <text evidence="1">Belongs to the cullin family.</text>
</comment>
<dbReference type="InterPro" id="IPR016159">
    <property type="entry name" value="Cullin_repeat-like_dom_sf"/>
</dbReference>
<accession>A0A212C4C9</accession>
<protein>
    <recommendedName>
        <fullName evidence="2">Cullin N-terminal domain-containing protein</fullName>
    </recommendedName>
</protein>
<feature type="domain" description="Cullin N-terminal" evidence="2">
    <location>
        <begin position="22"/>
        <end position="71"/>
    </location>
</feature>
<evidence type="ECO:0000313" key="4">
    <source>
        <dbReference type="Proteomes" id="UP000242450"/>
    </source>
</evidence>
<name>A0A212C4C9_CEREH</name>
<dbReference type="Proteomes" id="UP000242450">
    <property type="component" value="Chromosome 30"/>
</dbReference>
<evidence type="ECO:0000259" key="2">
    <source>
        <dbReference type="Pfam" id="PF00888"/>
    </source>
</evidence>
<evidence type="ECO:0000256" key="1">
    <source>
        <dbReference type="ARBA" id="ARBA00006019"/>
    </source>
</evidence>
<keyword evidence="4" id="KW-1185">Reference proteome</keyword>
<dbReference type="InterPro" id="IPR001373">
    <property type="entry name" value="Cullin_N"/>
</dbReference>
<dbReference type="PANTHER" id="PTHR11932">
    <property type="entry name" value="CULLIN"/>
    <property type="match status" value="1"/>
</dbReference>